<evidence type="ECO:0000256" key="5">
    <source>
        <dbReference type="ARBA" id="ARBA00022840"/>
    </source>
</evidence>
<protein>
    <recommendedName>
        <fullName evidence="6">Protein kinase domain-containing protein</fullName>
    </recommendedName>
</protein>
<dbReference type="OMA" id="DIRCENF"/>
<accession>T1EJB0</accession>
<evidence type="ECO:0000313" key="7">
    <source>
        <dbReference type="EMBL" id="ESN95115.1"/>
    </source>
</evidence>
<organism evidence="8 9">
    <name type="scientific">Helobdella robusta</name>
    <name type="common">Californian leech</name>
    <dbReference type="NCBI Taxonomy" id="6412"/>
    <lineage>
        <taxon>Eukaryota</taxon>
        <taxon>Metazoa</taxon>
        <taxon>Spiralia</taxon>
        <taxon>Lophotrochozoa</taxon>
        <taxon>Annelida</taxon>
        <taxon>Clitellata</taxon>
        <taxon>Hirudinea</taxon>
        <taxon>Rhynchobdellida</taxon>
        <taxon>Glossiphoniidae</taxon>
        <taxon>Helobdella</taxon>
    </lineage>
</organism>
<dbReference type="InParanoid" id="T1EJB0"/>
<evidence type="ECO:0000313" key="9">
    <source>
        <dbReference type="Proteomes" id="UP000015101"/>
    </source>
</evidence>
<reference evidence="7 9" key="2">
    <citation type="journal article" date="2013" name="Nature">
        <title>Insights into bilaterian evolution from three spiralian genomes.</title>
        <authorList>
            <person name="Simakov O."/>
            <person name="Marletaz F."/>
            <person name="Cho S.J."/>
            <person name="Edsinger-Gonzales E."/>
            <person name="Havlak P."/>
            <person name="Hellsten U."/>
            <person name="Kuo D.H."/>
            <person name="Larsson T."/>
            <person name="Lv J."/>
            <person name="Arendt D."/>
            <person name="Savage R."/>
            <person name="Osoegawa K."/>
            <person name="de Jong P."/>
            <person name="Grimwood J."/>
            <person name="Chapman J.A."/>
            <person name="Shapiro H."/>
            <person name="Aerts A."/>
            <person name="Otillar R.P."/>
            <person name="Terry A.Y."/>
            <person name="Boore J.L."/>
            <person name="Grigoriev I.V."/>
            <person name="Lindberg D.R."/>
            <person name="Seaver E.C."/>
            <person name="Weisblat D.A."/>
            <person name="Putnam N.H."/>
            <person name="Rokhsar D.S."/>
        </authorList>
    </citation>
    <scope>NUCLEOTIDE SEQUENCE</scope>
</reference>
<dbReference type="InterPro" id="IPR020635">
    <property type="entry name" value="Tyr_kinase_cat_dom"/>
</dbReference>
<feature type="domain" description="Protein kinase" evidence="6">
    <location>
        <begin position="1"/>
        <end position="153"/>
    </location>
</feature>
<dbReference type="InterPro" id="IPR000719">
    <property type="entry name" value="Prot_kinase_dom"/>
</dbReference>
<dbReference type="SUPFAM" id="SSF56112">
    <property type="entry name" value="Protein kinase-like (PK-like)"/>
    <property type="match status" value="1"/>
</dbReference>
<dbReference type="eggNOG" id="KOG0583">
    <property type="taxonomic scope" value="Eukaryota"/>
</dbReference>
<reference evidence="9" key="1">
    <citation type="submission" date="2012-12" db="EMBL/GenBank/DDBJ databases">
        <authorList>
            <person name="Hellsten U."/>
            <person name="Grimwood J."/>
            <person name="Chapman J.A."/>
            <person name="Shapiro H."/>
            <person name="Aerts A."/>
            <person name="Otillar R.P."/>
            <person name="Terry A.Y."/>
            <person name="Boore J.L."/>
            <person name="Simakov O."/>
            <person name="Marletaz F."/>
            <person name="Cho S.-J."/>
            <person name="Edsinger-Gonzales E."/>
            <person name="Havlak P."/>
            <person name="Kuo D.-H."/>
            <person name="Larsson T."/>
            <person name="Lv J."/>
            <person name="Arendt D."/>
            <person name="Savage R."/>
            <person name="Osoegawa K."/>
            <person name="de Jong P."/>
            <person name="Lindberg D.R."/>
            <person name="Seaver E.C."/>
            <person name="Weisblat D.A."/>
            <person name="Putnam N.H."/>
            <person name="Grigoriev I.V."/>
            <person name="Rokhsar D.S."/>
        </authorList>
    </citation>
    <scope>NUCLEOTIDE SEQUENCE</scope>
</reference>
<dbReference type="KEGG" id="hro:HELRODRAFT_143604"/>
<evidence type="ECO:0000313" key="8">
    <source>
        <dbReference type="EnsemblMetazoa" id="HelroP143604"/>
    </source>
</evidence>
<dbReference type="Gene3D" id="1.10.510.10">
    <property type="entry name" value="Transferase(Phosphotransferase) domain 1"/>
    <property type="match status" value="1"/>
</dbReference>
<keyword evidence="9" id="KW-1185">Reference proteome</keyword>
<dbReference type="GeneID" id="20196660"/>
<dbReference type="OrthoDB" id="193931at2759"/>
<dbReference type="CTD" id="20196660"/>
<gene>
    <name evidence="8" type="primary">20196660</name>
    <name evidence="7" type="ORF">HELRODRAFT_143604</name>
</gene>
<keyword evidence="4" id="KW-0418">Kinase</keyword>
<evidence type="ECO:0000256" key="3">
    <source>
        <dbReference type="ARBA" id="ARBA00022741"/>
    </source>
</evidence>
<dbReference type="Proteomes" id="UP000015101">
    <property type="component" value="Unassembled WGS sequence"/>
</dbReference>
<sequence length="153" mass="17633">IALHRILRHKNVIQLLYVEQIDQHYVSLMELCDYGNLQQMLRASPGSVLAEPICRRYFRDMLEGVAYLHSQNIVHRDIRCENFLVDHHDCVKLCDLSCATRFCNGDELQTTSYANSAYLSPEIIENKPFNPRTADVWALGVCLHVLLTSKLPF</sequence>
<dbReference type="RefSeq" id="XP_009026765.1">
    <property type="nucleotide sequence ID" value="XM_009028517.1"/>
</dbReference>
<dbReference type="InterPro" id="IPR011009">
    <property type="entry name" value="Kinase-like_dom_sf"/>
</dbReference>
<dbReference type="PANTHER" id="PTHR24345">
    <property type="entry name" value="SERINE/THREONINE-PROTEIN KINASE PLK"/>
    <property type="match status" value="1"/>
</dbReference>
<keyword evidence="1" id="KW-0723">Serine/threonine-protein kinase</keyword>
<dbReference type="PANTHER" id="PTHR24345:SF91">
    <property type="entry name" value="SERINE_THREONINE-PROTEIN KINASE PLK4"/>
    <property type="match status" value="1"/>
</dbReference>
<keyword evidence="3" id="KW-0547">Nucleotide-binding</keyword>
<dbReference type="SMART" id="SM00219">
    <property type="entry name" value="TyrKc"/>
    <property type="match status" value="1"/>
</dbReference>
<dbReference type="InterPro" id="IPR008266">
    <property type="entry name" value="Tyr_kinase_AS"/>
</dbReference>
<dbReference type="GO" id="GO:0004713">
    <property type="term" value="F:protein tyrosine kinase activity"/>
    <property type="evidence" value="ECO:0007669"/>
    <property type="project" value="InterPro"/>
</dbReference>
<dbReference type="PROSITE" id="PS50011">
    <property type="entry name" value="PROTEIN_KINASE_DOM"/>
    <property type="match status" value="1"/>
</dbReference>
<evidence type="ECO:0000256" key="1">
    <source>
        <dbReference type="ARBA" id="ARBA00022527"/>
    </source>
</evidence>
<keyword evidence="2" id="KW-0808">Transferase</keyword>
<dbReference type="GO" id="GO:0005524">
    <property type="term" value="F:ATP binding"/>
    <property type="evidence" value="ECO:0007669"/>
    <property type="project" value="UniProtKB-KW"/>
</dbReference>
<dbReference type="GO" id="GO:0004674">
    <property type="term" value="F:protein serine/threonine kinase activity"/>
    <property type="evidence" value="ECO:0007669"/>
    <property type="project" value="UniProtKB-KW"/>
</dbReference>
<dbReference type="HOGENOM" id="CLU_000288_63_0_1"/>
<keyword evidence="5" id="KW-0067">ATP-binding</keyword>
<dbReference type="EMBL" id="AMQM01006923">
    <property type="status" value="NOT_ANNOTATED_CDS"/>
    <property type="molecule type" value="Genomic_DNA"/>
</dbReference>
<dbReference type="PRINTS" id="PR00109">
    <property type="entry name" value="TYRKINASE"/>
</dbReference>
<reference evidence="8" key="3">
    <citation type="submission" date="2015-06" db="UniProtKB">
        <authorList>
            <consortium name="EnsemblMetazoa"/>
        </authorList>
    </citation>
    <scope>IDENTIFICATION</scope>
</reference>
<dbReference type="PROSITE" id="PS00109">
    <property type="entry name" value="PROTEIN_KINASE_TYR"/>
    <property type="match status" value="1"/>
</dbReference>
<proteinExistence type="predicted"/>
<dbReference type="AlphaFoldDB" id="T1EJB0"/>
<evidence type="ECO:0000259" key="6">
    <source>
        <dbReference type="PROSITE" id="PS50011"/>
    </source>
</evidence>
<name>T1EJB0_HELRO</name>
<dbReference type="InterPro" id="IPR001245">
    <property type="entry name" value="Ser-Thr/Tyr_kinase_cat_dom"/>
</dbReference>
<dbReference type="Pfam" id="PF00069">
    <property type="entry name" value="Pkinase"/>
    <property type="match status" value="1"/>
</dbReference>
<dbReference type="STRING" id="6412.T1EJB0"/>
<evidence type="ECO:0000256" key="2">
    <source>
        <dbReference type="ARBA" id="ARBA00022679"/>
    </source>
</evidence>
<evidence type="ECO:0000256" key="4">
    <source>
        <dbReference type="ARBA" id="ARBA00022777"/>
    </source>
</evidence>
<dbReference type="EMBL" id="KB097542">
    <property type="protein sequence ID" value="ESN95115.1"/>
    <property type="molecule type" value="Genomic_DNA"/>
</dbReference>
<dbReference type="EnsemblMetazoa" id="HelroT143604">
    <property type="protein sequence ID" value="HelroP143604"/>
    <property type="gene ID" value="HelroG143604"/>
</dbReference>